<dbReference type="GeneID" id="96008531"/>
<dbReference type="GO" id="GO:0005669">
    <property type="term" value="C:transcription factor TFIID complex"/>
    <property type="evidence" value="ECO:0007669"/>
    <property type="project" value="TreeGrafter"/>
</dbReference>
<comment type="subcellular location">
    <subcellularLocation>
        <location evidence="1">Nucleus</location>
    </subcellularLocation>
</comment>
<name>A0AB34KHM5_9PEZI</name>
<keyword evidence="2" id="KW-0805">Transcription regulation</keyword>
<dbReference type="PANTHER" id="PTHR11380">
    <property type="entry name" value="TRANSCRIPTION INITIATION FACTOR TFIID/SUPT3-RELATED"/>
    <property type="match status" value="1"/>
</dbReference>
<comment type="caution">
    <text evidence="8">The sequence shown here is derived from an EMBL/GenBank/DDBJ whole genome shotgun (WGS) entry which is preliminary data.</text>
</comment>
<proteinExistence type="inferred from homology"/>
<evidence type="ECO:0000256" key="6">
    <source>
        <dbReference type="ARBA" id="ARBA00040136"/>
    </source>
</evidence>
<evidence type="ECO:0000256" key="4">
    <source>
        <dbReference type="ARBA" id="ARBA00023242"/>
    </source>
</evidence>
<evidence type="ECO:0000256" key="3">
    <source>
        <dbReference type="ARBA" id="ARBA00023163"/>
    </source>
</evidence>
<dbReference type="InterPro" id="IPR009072">
    <property type="entry name" value="Histone-fold"/>
</dbReference>
<protein>
    <recommendedName>
        <fullName evidence="6">Transcription initiation factor TFIID subunit 13</fullName>
    </recommendedName>
</protein>
<keyword evidence="4" id="KW-0539">Nucleus</keyword>
<evidence type="ECO:0000256" key="2">
    <source>
        <dbReference type="ARBA" id="ARBA00023015"/>
    </source>
</evidence>
<dbReference type="RefSeq" id="XP_069227638.1">
    <property type="nucleotide sequence ID" value="XM_069375693.1"/>
</dbReference>
<dbReference type="Gene3D" id="1.10.20.10">
    <property type="entry name" value="Histone, subunit A"/>
    <property type="match status" value="1"/>
</dbReference>
<dbReference type="Proteomes" id="UP000803884">
    <property type="component" value="Unassembled WGS sequence"/>
</dbReference>
<evidence type="ECO:0000256" key="5">
    <source>
        <dbReference type="ARBA" id="ARBA00038392"/>
    </source>
</evidence>
<dbReference type="GO" id="GO:0051123">
    <property type="term" value="P:RNA polymerase II preinitiation complex assembly"/>
    <property type="evidence" value="ECO:0007669"/>
    <property type="project" value="TreeGrafter"/>
</dbReference>
<feature type="region of interest" description="Disordered" evidence="7">
    <location>
        <begin position="113"/>
        <end position="152"/>
    </location>
</feature>
<organism evidence="8 9">
    <name type="scientific">Cladosporium halotolerans</name>
    <dbReference type="NCBI Taxonomy" id="1052096"/>
    <lineage>
        <taxon>Eukaryota</taxon>
        <taxon>Fungi</taxon>
        <taxon>Dikarya</taxon>
        <taxon>Ascomycota</taxon>
        <taxon>Pezizomycotina</taxon>
        <taxon>Dothideomycetes</taxon>
        <taxon>Dothideomycetidae</taxon>
        <taxon>Cladosporiales</taxon>
        <taxon>Cladosporiaceae</taxon>
        <taxon>Cladosporium</taxon>
    </lineage>
</organism>
<evidence type="ECO:0000313" key="8">
    <source>
        <dbReference type="EMBL" id="KAL1584532.1"/>
    </source>
</evidence>
<dbReference type="SUPFAM" id="SSF47113">
    <property type="entry name" value="Histone-fold"/>
    <property type="match status" value="1"/>
</dbReference>
<evidence type="ECO:0000256" key="7">
    <source>
        <dbReference type="SAM" id="MobiDB-lite"/>
    </source>
</evidence>
<evidence type="ECO:0000256" key="1">
    <source>
        <dbReference type="ARBA" id="ARBA00004123"/>
    </source>
</evidence>
<dbReference type="GO" id="GO:0046982">
    <property type="term" value="F:protein heterodimerization activity"/>
    <property type="evidence" value="ECO:0007669"/>
    <property type="project" value="InterPro"/>
</dbReference>
<dbReference type="InterPro" id="IPR003195">
    <property type="entry name" value="TFIID_TAF13"/>
</dbReference>
<gene>
    <name evidence="8" type="ORF">WHR41_07088</name>
</gene>
<keyword evidence="9" id="KW-1185">Reference proteome</keyword>
<sequence length="152" mass="17230">MAEPRARVRQKGQVFSSDDLGSLLVAFGDHPPPLPSTITALDEILTDFIIETCHYAALSASYSRRQKIKADDFKFVLRRDEVLLGRVQEQLWRERKLKEDRKMVDTNEDIKVMAAGQLDEETEAGGAKKTKRGRKKKAEDGEGREAKRRKSG</sequence>
<reference evidence="8 9" key="1">
    <citation type="journal article" date="2020" name="Microbiol. Resour. Announc.">
        <title>Draft Genome Sequence of a Cladosporium Species Isolated from the Mesophotic Ascidian Didemnum maculosum.</title>
        <authorList>
            <person name="Gioti A."/>
            <person name="Siaperas R."/>
            <person name="Nikolaivits E."/>
            <person name="Le Goff G."/>
            <person name="Ouazzani J."/>
            <person name="Kotoulas G."/>
            <person name="Topakas E."/>
        </authorList>
    </citation>
    <scope>NUCLEOTIDE SEQUENCE [LARGE SCALE GENOMIC DNA]</scope>
    <source>
        <strain evidence="8 9">TM138-S3</strain>
    </source>
</reference>
<dbReference type="EMBL" id="JAAQHG020000025">
    <property type="protein sequence ID" value="KAL1584532.1"/>
    <property type="molecule type" value="Genomic_DNA"/>
</dbReference>
<keyword evidence="3" id="KW-0804">Transcription</keyword>
<evidence type="ECO:0000313" key="9">
    <source>
        <dbReference type="Proteomes" id="UP000803884"/>
    </source>
</evidence>
<accession>A0AB34KHM5</accession>
<comment type="similarity">
    <text evidence="5">Belongs to the TAF13 family.</text>
</comment>
<dbReference type="AlphaFoldDB" id="A0AB34KHM5"/>
<dbReference type="PANTHER" id="PTHR11380:SF5">
    <property type="entry name" value="TRANSCRIPTION INITIATION FACTOR TFIID SUBUNIT 13"/>
    <property type="match status" value="1"/>
</dbReference>
<dbReference type="Pfam" id="PF02269">
    <property type="entry name" value="TFIID-18kDa"/>
    <property type="match status" value="1"/>
</dbReference>